<proteinExistence type="predicted"/>
<reference evidence="1" key="1">
    <citation type="journal article" date="2014" name="Int. J. Syst. Evol. Microbiol.">
        <title>Complete genome sequence of Corynebacterium casei LMG S-19264T (=DSM 44701T), isolated from a smear-ripened cheese.</title>
        <authorList>
            <consortium name="US DOE Joint Genome Institute (JGI-PGF)"/>
            <person name="Walter F."/>
            <person name="Albersmeier A."/>
            <person name="Kalinowski J."/>
            <person name="Ruckert C."/>
        </authorList>
    </citation>
    <scope>NUCLEOTIDE SEQUENCE</scope>
    <source>
        <strain evidence="1">VKM B-2935</strain>
    </source>
</reference>
<gene>
    <name evidence="1" type="ORF">GCM10017655_45160</name>
</gene>
<evidence type="ECO:0000313" key="2">
    <source>
        <dbReference type="Proteomes" id="UP001143328"/>
    </source>
</evidence>
<comment type="caution">
    <text evidence="1">The sequence shown here is derived from an EMBL/GenBank/DDBJ whole genome shotgun (WGS) entry which is preliminary data.</text>
</comment>
<sequence>MMNTQPQVQDAISTLRNAFAPLACHIQAVRNGCFSFTVVNDRGVARHCERLYPEQYANGSLQQVIDRTRQSLATKGLAA</sequence>
<organism evidence="1 2">
    <name type="scientific">Pseudomonas turukhanskensis</name>
    <dbReference type="NCBI Taxonomy" id="1806536"/>
    <lineage>
        <taxon>Bacteria</taxon>
        <taxon>Pseudomonadati</taxon>
        <taxon>Pseudomonadota</taxon>
        <taxon>Gammaproteobacteria</taxon>
        <taxon>Pseudomonadales</taxon>
        <taxon>Pseudomonadaceae</taxon>
        <taxon>Pseudomonas</taxon>
    </lineage>
</organism>
<reference evidence="1" key="2">
    <citation type="submission" date="2023-01" db="EMBL/GenBank/DDBJ databases">
        <authorList>
            <person name="Sun Q."/>
            <person name="Evtushenko L."/>
        </authorList>
    </citation>
    <scope>NUCLEOTIDE SEQUENCE</scope>
    <source>
        <strain evidence="1">VKM B-2935</strain>
    </source>
</reference>
<protein>
    <submittedName>
        <fullName evidence="1">Uncharacterized protein</fullName>
    </submittedName>
</protein>
<dbReference type="EMBL" id="BSFN01000020">
    <property type="protein sequence ID" value="GLK91452.1"/>
    <property type="molecule type" value="Genomic_DNA"/>
</dbReference>
<accession>A0A9W6NI12</accession>
<keyword evidence="2" id="KW-1185">Reference proteome</keyword>
<dbReference type="Proteomes" id="UP001143328">
    <property type="component" value="Unassembled WGS sequence"/>
</dbReference>
<evidence type="ECO:0000313" key="1">
    <source>
        <dbReference type="EMBL" id="GLK91452.1"/>
    </source>
</evidence>
<name>A0A9W6NI12_9PSED</name>
<dbReference type="AlphaFoldDB" id="A0A9W6NI12"/>